<evidence type="ECO:0000313" key="1">
    <source>
        <dbReference type="EMBL" id="AUB34452.1"/>
    </source>
</evidence>
<organism evidence="1 2">
    <name type="scientific">Nostoc flagelliforme CCNUN1</name>
    <dbReference type="NCBI Taxonomy" id="2038116"/>
    <lineage>
        <taxon>Bacteria</taxon>
        <taxon>Bacillati</taxon>
        <taxon>Cyanobacteriota</taxon>
        <taxon>Cyanophyceae</taxon>
        <taxon>Nostocales</taxon>
        <taxon>Nostocaceae</taxon>
        <taxon>Nostoc</taxon>
    </lineage>
</organism>
<dbReference type="EMBL" id="CP024785">
    <property type="protein sequence ID" value="AUB34452.1"/>
    <property type="molecule type" value="Genomic_DNA"/>
</dbReference>
<evidence type="ECO:0000313" key="2">
    <source>
        <dbReference type="Proteomes" id="UP000232003"/>
    </source>
</evidence>
<keyword evidence="2" id="KW-1185">Reference proteome</keyword>
<dbReference type="KEGG" id="nfl:COO91_00272"/>
<dbReference type="AlphaFoldDB" id="A0A2K8SG69"/>
<proteinExistence type="predicted"/>
<dbReference type="Proteomes" id="UP000232003">
    <property type="component" value="Chromosome"/>
</dbReference>
<accession>A0A2K8SG69</accession>
<protein>
    <submittedName>
        <fullName evidence="1">Uncharacterized protein</fullName>
    </submittedName>
</protein>
<gene>
    <name evidence="1" type="ORF">COO91_00272</name>
</gene>
<name>A0A2K8SG69_9NOSO</name>
<sequence length="67" mass="7775">MSNINKHGVSRWSLKNTTKLRNLNRLKADIKSVSGALYKFTQFGLIVRTYLSEVVRYYKISFCAFVV</sequence>
<reference evidence="1 2" key="1">
    <citation type="submission" date="2017-11" db="EMBL/GenBank/DDBJ databases">
        <title>Complete genome of a free-living desiccation-tolerant cyanobacterium and its photosynthetic adaptation to extreme terrestrial habitat.</title>
        <authorList>
            <person name="Shang J."/>
        </authorList>
    </citation>
    <scope>NUCLEOTIDE SEQUENCE [LARGE SCALE GENOMIC DNA]</scope>
    <source>
        <strain evidence="1 2">CCNUN1</strain>
    </source>
</reference>